<dbReference type="Proteomes" id="UP000581769">
    <property type="component" value="Unassembled WGS sequence"/>
</dbReference>
<proteinExistence type="inferred from homology"/>
<dbReference type="SMART" id="SM00822">
    <property type="entry name" value="PKS_KR"/>
    <property type="match status" value="1"/>
</dbReference>
<dbReference type="FunFam" id="3.40.50.720:FF:000084">
    <property type="entry name" value="Short-chain dehydrogenase reductase"/>
    <property type="match status" value="1"/>
</dbReference>
<sequence>MQDRVVVITGGAGGIGRACVEAVLDGGGRPVVVDAAPGTAEVPHYQADVTDEERLAVVMADVAARYGRIDVLVNNAAVVRSGDVEETALDDWALLWDVNVLGYVRATRAALPYLRRSEAGAIVNMSSFTAAAGFRRRVAYATTKGAIEALTRALAADLIADGITVNAIRPGTVDTALLASLAAAAPDREAARATYAARQPTGRMVSAAEVAHAVLFLADPVNRSTTGAVIAVDGGISDTRSTPMD</sequence>
<dbReference type="InterPro" id="IPR020904">
    <property type="entry name" value="Sc_DH/Rdtase_CS"/>
</dbReference>
<keyword evidence="5" id="KW-1185">Reference proteome</keyword>
<dbReference type="PRINTS" id="PR00080">
    <property type="entry name" value="SDRFAMILY"/>
</dbReference>
<dbReference type="GO" id="GO:0016491">
    <property type="term" value="F:oxidoreductase activity"/>
    <property type="evidence" value="ECO:0007669"/>
    <property type="project" value="UniProtKB-KW"/>
</dbReference>
<protein>
    <submittedName>
        <fullName evidence="4">NAD(P)-dependent dehydrogenase (Short-subunit alcohol dehydrogenase family)</fullName>
    </submittedName>
</protein>
<evidence type="ECO:0000313" key="5">
    <source>
        <dbReference type="Proteomes" id="UP000581769"/>
    </source>
</evidence>
<feature type="domain" description="Ketoreductase" evidence="3">
    <location>
        <begin position="4"/>
        <end position="171"/>
    </location>
</feature>
<reference evidence="4 5" key="1">
    <citation type="submission" date="2020-08" db="EMBL/GenBank/DDBJ databases">
        <title>Sequencing the genomes of 1000 actinobacteria strains.</title>
        <authorList>
            <person name="Klenk H.-P."/>
        </authorList>
    </citation>
    <scope>NUCLEOTIDE SEQUENCE [LARGE SCALE GENOMIC DNA]</scope>
    <source>
        <strain evidence="4 5">DSM 45859</strain>
    </source>
</reference>
<dbReference type="InterPro" id="IPR036291">
    <property type="entry name" value="NAD(P)-bd_dom_sf"/>
</dbReference>
<gene>
    <name evidence="4" type="ORF">BJY18_004285</name>
</gene>
<dbReference type="Gene3D" id="3.40.50.720">
    <property type="entry name" value="NAD(P)-binding Rossmann-like Domain"/>
    <property type="match status" value="1"/>
</dbReference>
<dbReference type="InterPro" id="IPR057326">
    <property type="entry name" value="KR_dom"/>
</dbReference>
<accession>A0A840IY76</accession>
<dbReference type="PANTHER" id="PTHR43477:SF1">
    <property type="entry name" value="DIHYDROANTICAPSIN 7-DEHYDROGENASE"/>
    <property type="match status" value="1"/>
</dbReference>
<dbReference type="AlphaFoldDB" id="A0A840IY76"/>
<evidence type="ECO:0000256" key="1">
    <source>
        <dbReference type="ARBA" id="ARBA00006484"/>
    </source>
</evidence>
<evidence type="ECO:0000256" key="2">
    <source>
        <dbReference type="ARBA" id="ARBA00023002"/>
    </source>
</evidence>
<keyword evidence="2" id="KW-0560">Oxidoreductase</keyword>
<evidence type="ECO:0000259" key="3">
    <source>
        <dbReference type="SMART" id="SM00822"/>
    </source>
</evidence>
<dbReference type="InterPro" id="IPR002347">
    <property type="entry name" value="SDR_fam"/>
</dbReference>
<comment type="similarity">
    <text evidence="1">Belongs to the short-chain dehydrogenases/reductases (SDR) family.</text>
</comment>
<dbReference type="PRINTS" id="PR00081">
    <property type="entry name" value="GDHRDH"/>
</dbReference>
<comment type="caution">
    <text evidence="4">The sequence shown here is derived from an EMBL/GenBank/DDBJ whole genome shotgun (WGS) entry which is preliminary data.</text>
</comment>
<dbReference type="PROSITE" id="PS00061">
    <property type="entry name" value="ADH_SHORT"/>
    <property type="match status" value="1"/>
</dbReference>
<name>A0A840IY76_9PSEU</name>
<dbReference type="Pfam" id="PF13561">
    <property type="entry name" value="adh_short_C2"/>
    <property type="match status" value="1"/>
</dbReference>
<organism evidence="4 5">
    <name type="scientific">Amycolatopsis jiangsuensis</name>
    <dbReference type="NCBI Taxonomy" id="1181879"/>
    <lineage>
        <taxon>Bacteria</taxon>
        <taxon>Bacillati</taxon>
        <taxon>Actinomycetota</taxon>
        <taxon>Actinomycetes</taxon>
        <taxon>Pseudonocardiales</taxon>
        <taxon>Pseudonocardiaceae</taxon>
        <taxon>Amycolatopsis</taxon>
    </lineage>
</organism>
<dbReference type="EMBL" id="JACHMG010000001">
    <property type="protein sequence ID" value="MBB4686800.1"/>
    <property type="molecule type" value="Genomic_DNA"/>
</dbReference>
<dbReference type="PANTHER" id="PTHR43477">
    <property type="entry name" value="DIHYDROANTICAPSIN 7-DEHYDROGENASE"/>
    <property type="match status" value="1"/>
</dbReference>
<dbReference type="CDD" id="cd05233">
    <property type="entry name" value="SDR_c"/>
    <property type="match status" value="1"/>
</dbReference>
<dbReference type="SUPFAM" id="SSF51735">
    <property type="entry name" value="NAD(P)-binding Rossmann-fold domains"/>
    <property type="match status" value="1"/>
</dbReference>
<evidence type="ECO:0000313" key="4">
    <source>
        <dbReference type="EMBL" id="MBB4686800.1"/>
    </source>
</evidence>
<dbReference type="RefSeq" id="WP_184781601.1">
    <property type="nucleotide sequence ID" value="NZ_JACHMG010000001.1"/>
</dbReference>
<dbReference type="InterPro" id="IPR051122">
    <property type="entry name" value="SDR_DHRS6-like"/>
</dbReference>